<evidence type="ECO:0000256" key="1">
    <source>
        <dbReference type="SAM" id="MobiDB-lite"/>
    </source>
</evidence>
<organism evidence="2 3">
    <name type="scientific">Mycobacterium talmoniae</name>
    <dbReference type="NCBI Taxonomy" id="1858794"/>
    <lineage>
        <taxon>Bacteria</taxon>
        <taxon>Bacillati</taxon>
        <taxon>Actinomycetota</taxon>
        <taxon>Actinomycetes</taxon>
        <taxon>Mycobacteriales</taxon>
        <taxon>Mycobacteriaceae</taxon>
        <taxon>Mycobacterium</taxon>
    </lineage>
</organism>
<feature type="compositionally biased region" description="Basic and acidic residues" evidence="1">
    <location>
        <begin position="272"/>
        <end position="289"/>
    </location>
</feature>
<evidence type="ECO:0000313" key="2">
    <source>
        <dbReference type="EMBL" id="PQM44733.1"/>
    </source>
</evidence>
<dbReference type="EMBL" id="PPEA01000724">
    <property type="protein sequence ID" value="PQM44733.1"/>
    <property type="molecule type" value="Genomic_DNA"/>
</dbReference>
<protein>
    <submittedName>
        <fullName evidence="2">Uncharacterized protein</fullName>
    </submittedName>
</protein>
<evidence type="ECO:0000313" key="3">
    <source>
        <dbReference type="Proteomes" id="UP000238296"/>
    </source>
</evidence>
<name>A0A2S8BDL2_9MYCO</name>
<accession>A0A2S8BDL2</accession>
<feature type="compositionally biased region" description="Basic and acidic residues" evidence="1">
    <location>
        <begin position="112"/>
        <end position="158"/>
    </location>
</feature>
<gene>
    <name evidence="2" type="ORF">C1Y40_05111</name>
</gene>
<feature type="region of interest" description="Disordered" evidence="1">
    <location>
        <begin position="234"/>
        <end position="328"/>
    </location>
</feature>
<feature type="compositionally biased region" description="Basic and acidic residues" evidence="1">
    <location>
        <begin position="234"/>
        <end position="257"/>
    </location>
</feature>
<sequence>MLHDDRGAAQPAQPDRAGPVQPARRRLPAGQQQHQRGFAGAVGAGDREVFAGVHVEADRRQRVVVGVRVAEPHPVQPHRHRLHRPAIRRGVQLVHIGHTAQPLQHPGQRPPPDQRDDHDHDHGVDEDQPRPVLQRQREKAAQLVAERPDIRHTRDPRENGGAAFDHLGQAVDVGGDGVEDQVPQPGQHHQGGHVEGADHQAGDKGGGQHGRCSAASAFDDAGQPADIDAVDHRHEAAGPGDQKRDGAGGHRGREQHPDPVAVGQQPHRNRAQQRDARRERHDDRDDCRGRAQRGHHRGLREFAGLQRPNPGHRGRRAGRGHFIDSASRRATTHLGLVSKSM</sequence>
<reference evidence="2 3" key="1">
    <citation type="journal article" date="2017" name="Int. J. Syst. Evol. Microbiol.">
        <title>Mycobacterium talmoniae sp. nov., a slowly growing mycobacterium isolated from human respiratory samples.</title>
        <authorList>
            <person name="Davidson R.M."/>
            <person name="DeGroote M.A."/>
            <person name="Marola J.L."/>
            <person name="Buss S."/>
            <person name="Jones V."/>
            <person name="McNeil M.R."/>
            <person name="Freifeld A.G."/>
            <person name="Elaine Epperson L."/>
            <person name="Hasan N.A."/>
            <person name="Jackson M."/>
            <person name="Iwen P.C."/>
            <person name="Salfinger M."/>
            <person name="Strong M."/>
        </authorList>
    </citation>
    <scope>NUCLEOTIDE SEQUENCE [LARGE SCALE GENOMIC DNA]</scope>
    <source>
        <strain evidence="2 3">ATCC BAA-2683</strain>
    </source>
</reference>
<dbReference type="Proteomes" id="UP000238296">
    <property type="component" value="Unassembled WGS sequence"/>
</dbReference>
<comment type="caution">
    <text evidence="2">The sequence shown here is derived from an EMBL/GenBank/DDBJ whole genome shotgun (WGS) entry which is preliminary data.</text>
</comment>
<feature type="region of interest" description="Disordered" evidence="1">
    <location>
        <begin position="101"/>
        <end position="219"/>
    </location>
</feature>
<proteinExistence type="predicted"/>
<feature type="compositionally biased region" description="Basic residues" evidence="1">
    <location>
        <begin position="310"/>
        <end position="319"/>
    </location>
</feature>
<dbReference type="AlphaFoldDB" id="A0A2S8BDL2"/>
<feature type="region of interest" description="Disordered" evidence="1">
    <location>
        <begin position="1"/>
        <end position="44"/>
    </location>
</feature>